<dbReference type="SMART" id="SM00515">
    <property type="entry name" value="eIF5C"/>
    <property type="match status" value="1"/>
</dbReference>
<dbReference type="GO" id="GO:0005092">
    <property type="term" value="F:GDP-dissociation inhibitor activity"/>
    <property type="evidence" value="ECO:0007669"/>
    <property type="project" value="EnsemblFungi"/>
</dbReference>
<keyword evidence="4" id="KW-0648">Protein biosynthesis</keyword>
<dbReference type="OrthoDB" id="10250831at2759"/>
<dbReference type="GO" id="GO:0042256">
    <property type="term" value="P:cytosolic ribosome assembly"/>
    <property type="evidence" value="ECO:0007669"/>
    <property type="project" value="EnsemblFungi"/>
</dbReference>
<keyword evidence="9" id="KW-1185">Reference proteome</keyword>
<accession>B8M2M5</accession>
<dbReference type="InterPro" id="IPR016190">
    <property type="entry name" value="Transl_init_fac_IF2/IF5_Zn-bd"/>
</dbReference>
<dbReference type="SUPFAM" id="SSF75689">
    <property type="entry name" value="Zinc-binding domain of translation initiation factor 2 beta"/>
    <property type="match status" value="1"/>
</dbReference>
<feature type="region of interest" description="Disordered" evidence="6">
    <location>
        <begin position="144"/>
        <end position="195"/>
    </location>
</feature>
<dbReference type="InterPro" id="IPR016189">
    <property type="entry name" value="Transl_init_fac_IF2/IF5_N"/>
</dbReference>
<evidence type="ECO:0000256" key="2">
    <source>
        <dbReference type="ARBA" id="ARBA00022540"/>
    </source>
</evidence>
<gene>
    <name evidence="8" type="ORF">TSTA_091770</name>
</gene>
<evidence type="ECO:0000256" key="6">
    <source>
        <dbReference type="SAM" id="MobiDB-lite"/>
    </source>
</evidence>
<dbReference type="FunCoup" id="B8M2M5">
    <property type="interactions" value="1241"/>
</dbReference>
<dbReference type="Gene3D" id="1.25.40.180">
    <property type="match status" value="1"/>
</dbReference>
<dbReference type="HOGENOM" id="CLU_026663_1_0_1"/>
<reference evidence="9" key="1">
    <citation type="journal article" date="2015" name="Genome Announc.">
        <title>Genome sequence of the AIDS-associated pathogen Penicillium marneffei (ATCC18224) and its near taxonomic relative Talaromyces stipitatus (ATCC10500).</title>
        <authorList>
            <person name="Nierman W.C."/>
            <person name="Fedorova-Abrams N.D."/>
            <person name="Andrianopoulos A."/>
        </authorList>
    </citation>
    <scope>NUCLEOTIDE SEQUENCE [LARGE SCALE GENOMIC DNA]</scope>
    <source>
        <strain evidence="9">ATCC 10500 / CBS 375.48 / QM 6759 / NRRL 1006</strain>
    </source>
</reference>
<dbReference type="CDD" id="cd11561">
    <property type="entry name" value="W2_eIF5"/>
    <property type="match status" value="1"/>
</dbReference>
<protein>
    <submittedName>
        <fullName evidence="8">Eukaryotic translation initiation factor 5, putative</fullName>
    </submittedName>
</protein>
<dbReference type="InterPro" id="IPR045196">
    <property type="entry name" value="IF2/IF5"/>
</dbReference>
<dbReference type="SUPFAM" id="SSF48371">
    <property type="entry name" value="ARM repeat"/>
    <property type="match status" value="1"/>
</dbReference>
<dbReference type="Pfam" id="PF02020">
    <property type="entry name" value="W2"/>
    <property type="match status" value="1"/>
</dbReference>
<evidence type="ECO:0000256" key="5">
    <source>
        <dbReference type="ARBA" id="ARBA00023134"/>
    </source>
</evidence>
<dbReference type="InterPro" id="IPR002735">
    <property type="entry name" value="Transl_init_fac_IF2/IF5_dom"/>
</dbReference>
<feature type="domain" description="W2" evidence="7">
    <location>
        <begin position="251"/>
        <end position="406"/>
    </location>
</feature>
<dbReference type="STRING" id="441959.B8M2M5"/>
<keyword evidence="3" id="KW-0547">Nucleotide-binding</keyword>
<evidence type="ECO:0000313" key="8">
    <source>
        <dbReference type="EMBL" id="EED21936.1"/>
    </source>
</evidence>
<feature type="compositionally biased region" description="Basic residues" evidence="6">
    <location>
        <begin position="144"/>
        <end position="160"/>
    </location>
</feature>
<dbReference type="GeneID" id="8098563"/>
<proteinExistence type="inferred from homology"/>
<dbReference type="VEuPathDB" id="FungiDB:TSTA_091770"/>
<evidence type="ECO:0000256" key="1">
    <source>
        <dbReference type="ARBA" id="ARBA00010397"/>
    </source>
</evidence>
<dbReference type="FunFam" id="2.20.25.350:FF:000001">
    <property type="entry name" value="Eukaryotic translation initiation factor 5"/>
    <property type="match status" value="1"/>
</dbReference>
<dbReference type="GO" id="GO:0001732">
    <property type="term" value="P:formation of cytoplasmic translation initiation complex"/>
    <property type="evidence" value="ECO:0007669"/>
    <property type="project" value="EnsemblFungi"/>
</dbReference>
<evidence type="ECO:0000256" key="3">
    <source>
        <dbReference type="ARBA" id="ARBA00022741"/>
    </source>
</evidence>
<dbReference type="Proteomes" id="UP000001745">
    <property type="component" value="Unassembled WGS sequence"/>
</dbReference>
<dbReference type="GO" id="GO:0005829">
    <property type="term" value="C:cytosol"/>
    <property type="evidence" value="ECO:0007669"/>
    <property type="project" value="TreeGrafter"/>
</dbReference>
<dbReference type="Gene3D" id="2.20.25.350">
    <property type="match status" value="1"/>
</dbReference>
<sequence>MATVNVRRDVTDPFYRYKMEKLQAKIEGKGNGIKTVVVNLNTVAQSLARPPEYVIKYFGFEIGAQANAKPTDDRWIINGAHDAPKLQDLLDGFIDKFVLCKKCKNPETEVILKDNRITLDCKACGQRSEVDPRLKLSTFILRKTPTKGGKKDKKSRRDKKKEKDETNGEKNGSPGESNASDEGENGDVEIPAGSDDEIVAGAEKINIQDENEEEVQWSVDVSEEAVKARAKDLPDDLKRTLILEGGEDEDEEGGATIYDQLGSWIIKEAEEKGGVANVSDIDIYMKAKDLGIENKHKTLTVLAQTIFDEKIVKQIPSRAGMLKKLITSERHEKAFLGGTERFVGKDHPELISQVPAILLGYYQNDLVSEDVLTAWGSKASKNRKVRKAAEKFLEWLSTADSDESEEESE</sequence>
<dbReference type="PANTHER" id="PTHR23001">
    <property type="entry name" value="EUKARYOTIC TRANSLATION INITIATION FACTOR"/>
    <property type="match status" value="1"/>
</dbReference>
<dbReference type="OMA" id="YRYKMEK"/>
<dbReference type="GO" id="GO:0045947">
    <property type="term" value="P:negative regulation of translational initiation"/>
    <property type="evidence" value="ECO:0007669"/>
    <property type="project" value="EnsemblFungi"/>
</dbReference>
<dbReference type="GO" id="GO:0005096">
    <property type="term" value="F:GTPase activator activity"/>
    <property type="evidence" value="ECO:0007669"/>
    <property type="project" value="EnsemblFungi"/>
</dbReference>
<dbReference type="PANTHER" id="PTHR23001:SF7">
    <property type="entry name" value="EUKARYOTIC TRANSLATION INITIATION FACTOR 5"/>
    <property type="match status" value="1"/>
</dbReference>
<dbReference type="FunFam" id="1.25.40.180:FF:000031">
    <property type="entry name" value="Eukaryotic translation initiation factor 5"/>
    <property type="match status" value="1"/>
</dbReference>
<evidence type="ECO:0000313" key="9">
    <source>
        <dbReference type="Proteomes" id="UP000001745"/>
    </source>
</evidence>
<dbReference type="FunFam" id="3.30.30.170:FF:000002">
    <property type="entry name" value="Eukaryotic translation initiation factor 5"/>
    <property type="match status" value="1"/>
</dbReference>
<dbReference type="InParanoid" id="B8M2M5"/>
<name>B8M2M5_TALSN</name>
<dbReference type="PhylomeDB" id="B8M2M5"/>
<organism evidence="8 9">
    <name type="scientific">Talaromyces stipitatus (strain ATCC 10500 / CBS 375.48 / QM 6759 / NRRL 1006)</name>
    <name type="common">Penicillium stipitatum</name>
    <dbReference type="NCBI Taxonomy" id="441959"/>
    <lineage>
        <taxon>Eukaryota</taxon>
        <taxon>Fungi</taxon>
        <taxon>Dikarya</taxon>
        <taxon>Ascomycota</taxon>
        <taxon>Pezizomycotina</taxon>
        <taxon>Eurotiomycetes</taxon>
        <taxon>Eurotiomycetidae</taxon>
        <taxon>Eurotiales</taxon>
        <taxon>Trichocomaceae</taxon>
        <taxon>Talaromyces</taxon>
        <taxon>Talaromyces sect. Talaromyces</taxon>
    </lineage>
</organism>
<dbReference type="GO" id="GO:0003743">
    <property type="term" value="F:translation initiation factor activity"/>
    <property type="evidence" value="ECO:0007669"/>
    <property type="project" value="UniProtKB-KW"/>
</dbReference>
<dbReference type="SUPFAM" id="SSF100966">
    <property type="entry name" value="Translation initiation factor 2 beta, aIF2beta, N-terminal domain"/>
    <property type="match status" value="1"/>
</dbReference>
<comment type="similarity">
    <text evidence="1">Belongs to the eIF-2-beta/eIF-5 family.</text>
</comment>
<dbReference type="EMBL" id="EQ962653">
    <property type="protein sequence ID" value="EED21936.1"/>
    <property type="molecule type" value="Genomic_DNA"/>
</dbReference>
<dbReference type="SMART" id="SM00653">
    <property type="entry name" value="eIF2B_5"/>
    <property type="match status" value="1"/>
</dbReference>
<dbReference type="InterPro" id="IPR003307">
    <property type="entry name" value="W2_domain"/>
</dbReference>
<keyword evidence="5" id="KW-0342">GTP-binding</keyword>
<dbReference type="eggNOG" id="KOG2767">
    <property type="taxonomic scope" value="Eukaryota"/>
</dbReference>
<evidence type="ECO:0000256" key="4">
    <source>
        <dbReference type="ARBA" id="ARBA00022917"/>
    </source>
</evidence>
<dbReference type="Pfam" id="PF01873">
    <property type="entry name" value="eIF-5_eIF-2B"/>
    <property type="match status" value="1"/>
</dbReference>
<dbReference type="AlphaFoldDB" id="B8M2M5"/>
<evidence type="ECO:0000259" key="7">
    <source>
        <dbReference type="PROSITE" id="PS51363"/>
    </source>
</evidence>
<dbReference type="PROSITE" id="PS51363">
    <property type="entry name" value="W2"/>
    <property type="match status" value="1"/>
</dbReference>
<dbReference type="GO" id="GO:0071074">
    <property type="term" value="F:eukaryotic initiation factor eIF2 binding"/>
    <property type="evidence" value="ECO:0007669"/>
    <property type="project" value="TreeGrafter"/>
</dbReference>
<dbReference type="Gene3D" id="3.30.30.170">
    <property type="match status" value="1"/>
</dbReference>
<dbReference type="RefSeq" id="XP_002478899.1">
    <property type="nucleotide sequence ID" value="XM_002478854.1"/>
</dbReference>
<dbReference type="GO" id="GO:0033290">
    <property type="term" value="C:eukaryotic 48S preinitiation complex"/>
    <property type="evidence" value="ECO:0007669"/>
    <property type="project" value="EnsemblFungi"/>
</dbReference>
<dbReference type="GO" id="GO:0043614">
    <property type="term" value="C:multi-eIF complex"/>
    <property type="evidence" value="ECO:0007669"/>
    <property type="project" value="EnsemblFungi"/>
</dbReference>
<keyword evidence="2 8" id="KW-0396">Initiation factor</keyword>
<dbReference type="GO" id="GO:0005525">
    <property type="term" value="F:GTP binding"/>
    <property type="evidence" value="ECO:0007669"/>
    <property type="project" value="UniProtKB-KW"/>
</dbReference>
<dbReference type="InterPro" id="IPR016024">
    <property type="entry name" value="ARM-type_fold"/>
</dbReference>